<accession>X1CMW0</accession>
<gene>
    <name evidence="1" type="ORF">S01H4_30119</name>
</gene>
<sequence length="89" mass="10619">MATKKYKFGEKSRFVTVRVPESKYLEYRILIQKTVNNHFNGINEPTEKLRRLYDIMNAWMLGKMKDDQIENIPEDVLEEIAEIEEILNV</sequence>
<dbReference type="AlphaFoldDB" id="X1CMW0"/>
<protein>
    <submittedName>
        <fullName evidence="1">Uncharacterized protein</fullName>
    </submittedName>
</protein>
<reference evidence="1" key="1">
    <citation type="journal article" date="2014" name="Front. Microbiol.">
        <title>High frequency of phylogenetically diverse reductive dehalogenase-homologous genes in deep subseafloor sedimentary metagenomes.</title>
        <authorList>
            <person name="Kawai M."/>
            <person name="Futagami T."/>
            <person name="Toyoda A."/>
            <person name="Takaki Y."/>
            <person name="Nishi S."/>
            <person name="Hori S."/>
            <person name="Arai W."/>
            <person name="Tsubouchi T."/>
            <person name="Morono Y."/>
            <person name="Uchiyama I."/>
            <person name="Ito T."/>
            <person name="Fujiyama A."/>
            <person name="Inagaki F."/>
            <person name="Takami H."/>
        </authorList>
    </citation>
    <scope>NUCLEOTIDE SEQUENCE</scope>
    <source>
        <strain evidence="1">Expedition CK06-06</strain>
    </source>
</reference>
<evidence type="ECO:0000313" key="1">
    <source>
        <dbReference type="EMBL" id="GAG85566.1"/>
    </source>
</evidence>
<organism evidence="1">
    <name type="scientific">marine sediment metagenome</name>
    <dbReference type="NCBI Taxonomy" id="412755"/>
    <lineage>
        <taxon>unclassified sequences</taxon>
        <taxon>metagenomes</taxon>
        <taxon>ecological metagenomes</taxon>
    </lineage>
</organism>
<dbReference type="EMBL" id="BART01015520">
    <property type="protein sequence ID" value="GAG85566.1"/>
    <property type="molecule type" value="Genomic_DNA"/>
</dbReference>
<name>X1CMW0_9ZZZZ</name>
<comment type="caution">
    <text evidence="1">The sequence shown here is derived from an EMBL/GenBank/DDBJ whole genome shotgun (WGS) entry which is preliminary data.</text>
</comment>
<proteinExistence type="predicted"/>